<keyword evidence="1" id="KW-0732">Signal</keyword>
<organism evidence="2">
    <name type="scientific">Achlya hypogyna</name>
    <name type="common">Oomycete</name>
    <name type="synonym">Protoachlya hypogyna</name>
    <dbReference type="NCBI Taxonomy" id="1202772"/>
    <lineage>
        <taxon>Eukaryota</taxon>
        <taxon>Sar</taxon>
        <taxon>Stramenopiles</taxon>
        <taxon>Oomycota</taxon>
        <taxon>Saprolegniomycetes</taxon>
        <taxon>Saprolegniales</taxon>
        <taxon>Achlyaceae</taxon>
        <taxon>Achlya</taxon>
    </lineage>
</organism>
<accession>A0A0A7CP28</accession>
<name>A0A0A7CP28_ACHHY</name>
<feature type="signal peptide" evidence="1">
    <location>
        <begin position="1"/>
        <end position="16"/>
    </location>
</feature>
<evidence type="ECO:0000256" key="1">
    <source>
        <dbReference type="SAM" id="SignalP"/>
    </source>
</evidence>
<reference evidence="2" key="1">
    <citation type="journal article" date="2014" name="Genome Biol. Evol.">
        <title>The secreted proteins of Achlya hypogyna and Thraustotheca clavata identify the ancestral oomycete secretome and reveal gene acquisitions by horizontal gene transfer.</title>
        <authorList>
            <person name="Misner I."/>
            <person name="Blouin N."/>
            <person name="Leonard G."/>
            <person name="Richards T.A."/>
            <person name="Lane C.E."/>
        </authorList>
    </citation>
    <scope>NUCLEOTIDE SEQUENCE</scope>
    <source>
        <strain evidence="2">ATCC 48635</strain>
    </source>
</reference>
<protein>
    <submittedName>
        <fullName evidence="2">Secreted protein</fullName>
    </submittedName>
</protein>
<proteinExistence type="predicted"/>
<feature type="chain" id="PRO_5002026900" evidence="1">
    <location>
        <begin position="17"/>
        <end position="174"/>
    </location>
</feature>
<evidence type="ECO:0000313" key="2">
    <source>
        <dbReference type="EMBL" id="AIG56189.1"/>
    </source>
</evidence>
<dbReference type="AlphaFoldDB" id="A0A0A7CP28"/>
<dbReference type="EMBL" id="KM038728">
    <property type="protein sequence ID" value="AIG56189.1"/>
    <property type="molecule type" value="Genomic_DNA"/>
</dbReference>
<sequence>MQLVGALLALAPLVAAVDLCGQQPAGSVVDYALPSGDDFTITGSNGAYLNSDPFWDGTHVSAYAFSTAKSWHVEKVGKKLAISKAGLFLVQCSGVSCPVGQTNSITLVSTTAADPAAQWTCLVDASGNLALQGNDGNLMTICADCPDSPLDRPGMAVISRRFAALDHRFDVASA</sequence>